<dbReference type="EMBL" id="JBBWWQ010000007">
    <property type="protein sequence ID" value="KAK8942576.1"/>
    <property type="molecule type" value="Genomic_DNA"/>
</dbReference>
<reference evidence="4 5" key="1">
    <citation type="journal article" date="2022" name="Nat. Plants">
        <title>Genomes of leafy and leafless Platanthera orchids illuminate the evolution of mycoheterotrophy.</title>
        <authorList>
            <person name="Li M.H."/>
            <person name="Liu K.W."/>
            <person name="Li Z."/>
            <person name="Lu H.C."/>
            <person name="Ye Q.L."/>
            <person name="Zhang D."/>
            <person name="Wang J.Y."/>
            <person name="Li Y.F."/>
            <person name="Zhong Z.M."/>
            <person name="Liu X."/>
            <person name="Yu X."/>
            <person name="Liu D.K."/>
            <person name="Tu X.D."/>
            <person name="Liu B."/>
            <person name="Hao Y."/>
            <person name="Liao X.Y."/>
            <person name="Jiang Y.T."/>
            <person name="Sun W.H."/>
            <person name="Chen J."/>
            <person name="Chen Y.Q."/>
            <person name="Ai Y."/>
            <person name="Zhai J.W."/>
            <person name="Wu S.S."/>
            <person name="Zhou Z."/>
            <person name="Hsiao Y.Y."/>
            <person name="Wu W.L."/>
            <person name="Chen Y.Y."/>
            <person name="Lin Y.F."/>
            <person name="Hsu J.L."/>
            <person name="Li C.Y."/>
            <person name="Wang Z.W."/>
            <person name="Zhao X."/>
            <person name="Zhong W.Y."/>
            <person name="Ma X.K."/>
            <person name="Ma L."/>
            <person name="Huang J."/>
            <person name="Chen G.Z."/>
            <person name="Huang M.Z."/>
            <person name="Huang L."/>
            <person name="Peng D.H."/>
            <person name="Luo Y.B."/>
            <person name="Zou S.Q."/>
            <person name="Chen S.P."/>
            <person name="Lan S."/>
            <person name="Tsai W.C."/>
            <person name="Van de Peer Y."/>
            <person name="Liu Z.J."/>
        </authorList>
    </citation>
    <scope>NUCLEOTIDE SEQUENCE [LARGE SCALE GENOMIC DNA]</scope>
    <source>
        <tissue evidence="4">Leaf</tissue>
    </source>
</reference>
<protein>
    <recommendedName>
        <fullName evidence="6">Flavin-containing monooxygenase</fullName>
    </recommendedName>
</protein>
<dbReference type="AlphaFoldDB" id="A0AAP0BKI8"/>
<evidence type="ECO:0008006" key="6">
    <source>
        <dbReference type="Google" id="ProtNLM"/>
    </source>
</evidence>
<evidence type="ECO:0000256" key="2">
    <source>
        <dbReference type="ARBA" id="ARBA00022827"/>
    </source>
</evidence>
<dbReference type="SUPFAM" id="SSF51905">
    <property type="entry name" value="FAD/NAD(P)-binding domain"/>
    <property type="match status" value="1"/>
</dbReference>
<sequence>MAIIGYSEGTSDLFTTELRARWLACFLDDGFVLPSRRGMEKDMMEWDRHYKKYAGSSSKFYRRSSIISIQTWYHDRLCRDMGCNPRRKKGFLKDLFVPYSPADYAGIEFEKKQ</sequence>
<keyword evidence="3" id="KW-0560">Oxidoreductase</keyword>
<accession>A0AAP0BKI8</accession>
<evidence type="ECO:0000256" key="3">
    <source>
        <dbReference type="ARBA" id="ARBA00023002"/>
    </source>
</evidence>
<evidence type="ECO:0000256" key="1">
    <source>
        <dbReference type="ARBA" id="ARBA00022630"/>
    </source>
</evidence>
<evidence type="ECO:0000313" key="4">
    <source>
        <dbReference type="EMBL" id="KAK8942576.1"/>
    </source>
</evidence>
<dbReference type="PANTHER" id="PTHR23023">
    <property type="entry name" value="DIMETHYLANILINE MONOOXYGENASE"/>
    <property type="match status" value="1"/>
</dbReference>
<dbReference type="Proteomes" id="UP001418222">
    <property type="component" value="Unassembled WGS sequence"/>
</dbReference>
<dbReference type="GO" id="GO:0016491">
    <property type="term" value="F:oxidoreductase activity"/>
    <property type="evidence" value="ECO:0007669"/>
    <property type="project" value="UniProtKB-KW"/>
</dbReference>
<comment type="caution">
    <text evidence="4">The sequence shown here is derived from an EMBL/GenBank/DDBJ whole genome shotgun (WGS) entry which is preliminary data.</text>
</comment>
<dbReference type="InterPro" id="IPR036188">
    <property type="entry name" value="FAD/NAD-bd_sf"/>
</dbReference>
<gene>
    <name evidence="4" type="ORF">KSP39_PZI008828</name>
</gene>
<dbReference type="InterPro" id="IPR050346">
    <property type="entry name" value="FMO-like"/>
</dbReference>
<proteinExistence type="predicted"/>
<keyword evidence="1" id="KW-0285">Flavoprotein</keyword>
<keyword evidence="2" id="KW-0274">FAD</keyword>
<keyword evidence="5" id="KW-1185">Reference proteome</keyword>
<evidence type="ECO:0000313" key="5">
    <source>
        <dbReference type="Proteomes" id="UP001418222"/>
    </source>
</evidence>
<name>A0AAP0BKI8_9ASPA</name>
<organism evidence="4 5">
    <name type="scientific">Platanthera zijinensis</name>
    <dbReference type="NCBI Taxonomy" id="2320716"/>
    <lineage>
        <taxon>Eukaryota</taxon>
        <taxon>Viridiplantae</taxon>
        <taxon>Streptophyta</taxon>
        <taxon>Embryophyta</taxon>
        <taxon>Tracheophyta</taxon>
        <taxon>Spermatophyta</taxon>
        <taxon>Magnoliopsida</taxon>
        <taxon>Liliopsida</taxon>
        <taxon>Asparagales</taxon>
        <taxon>Orchidaceae</taxon>
        <taxon>Orchidoideae</taxon>
        <taxon>Orchideae</taxon>
        <taxon>Orchidinae</taxon>
        <taxon>Platanthera</taxon>
    </lineage>
</organism>